<dbReference type="STRING" id="983920.Y88_2699"/>
<accession>F1Z7A3</accession>
<comment type="caution">
    <text evidence="1">The sequence shown here is derived from an EMBL/GenBank/DDBJ whole genome shotgun (WGS) entry which is preliminary data.</text>
</comment>
<evidence type="ECO:0000313" key="1">
    <source>
        <dbReference type="EMBL" id="EGD59521.1"/>
    </source>
</evidence>
<dbReference type="AlphaFoldDB" id="F1Z7A3"/>
<dbReference type="InterPro" id="IPR021074">
    <property type="entry name" value="Formate_DH_dsu"/>
</dbReference>
<dbReference type="OrthoDB" id="7409377at2"/>
<dbReference type="HOGENOM" id="CLU_166802_1_1_5"/>
<evidence type="ECO:0000313" key="2">
    <source>
        <dbReference type="Proteomes" id="UP000004728"/>
    </source>
</evidence>
<name>F1Z7A3_9SPHN</name>
<keyword evidence="2" id="KW-1185">Reference proteome</keyword>
<protein>
    <submittedName>
        <fullName evidence="1">Formate dehydrogenase, delta subunit</fullName>
    </submittedName>
</protein>
<gene>
    <name evidence="1" type="ORF">Y88_2699</name>
</gene>
<proteinExistence type="predicted"/>
<reference evidence="1 2" key="1">
    <citation type="journal article" date="2012" name="J. Bacteriol.">
        <title>Draft Genome Sequence of Novosphingobium nitrogenifigens Y88T.</title>
        <authorList>
            <person name="Strabala T.J."/>
            <person name="Macdonald L."/>
            <person name="Liu V."/>
            <person name="Smit A.M."/>
        </authorList>
    </citation>
    <scope>NUCLEOTIDE SEQUENCE [LARGE SCALE GENOMIC DNA]</scope>
    <source>
        <strain evidence="1 2">DSM 19370</strain>
    </source>
</reference>
<dbReference type="Pfam" id="PF11390">
    <property type="entry name" value="FdsD"/>
    <property type="match status" value="1"/>
</dbReference>
<sequence length="63" mass="6731">MANQIAVNLAAQGEAEAIAQTAEHIARFWEPRMKAGIFAADQAQLVPIARAAIARLMEEGRAA</sequence>
<dbReference type="EMBL" id="AEWJ01000027">
    <property type="protein sequence ID" value="EGD59521.1"/>
    <property type="molecule type" value="Genomic_DNA"/>
</dbReference>
<dbReference type="InParanoid" id="F1Z7A3"/>
<dbReference type="Proteomes" id="UP000004728">
    <property type="component" value="Unassembled WGS sequence"/>
</dbReference>
<organism evidence="1 2">
    <name type="scientific">Novosphingobium nitrogenifigens DSM 19370</name>
    <dbReference type="NCBI Taxonomy" id="983920"/>
    <lineage>
        <taxon>Bacteria</taxon>
        <taxon>Pseudomonadati</taxon>
        <taxon>Pseudomonadota</taxon>
        <taxon>Alphaproteobacteria</taxon>
        <taxon>Sphingomonadales</taxon>
        <taxon>Sphingomonadaceae</taxon>
        <taxon>Novosphingobium</taxon>
    </lineage>
</organism>